<sequence>MLPACNPGCWMAPGLGQLANEIDLLLGSYFEGHPDYKPRGLRSDARIRTGRPRDSRRAHGLARDGLAHLLTVDYLLLKDFAFCMRPISHMVEMYASAQK</sequence>
<evidence type="ECO:0000313" key="2">
    <source>
        <dbReference type="Proteomes" id="UP000249464"/>
    </source>
</evidence>
<dbReference type="Proteomes" id="UP000249464">
    <property type="component" value="Unassembled WGS sequence"/>
</dbReference>
<accession>A0A2X0NBS1</accession>
<keyword evidence="2" id="KW-1185">Reference proteome</keyword>
<proteinExistence type="predicted"/>
<dbReference type="AlphaFoldDB" id="A0A2X0NBS1"/>
<name>A0A2X0NBS1_9BASI</name>
<evidence type="ECO:0000313" key="1">
    <source>
        <dbReference type="EMBL" id="SGZ14787.1"/>
    </source>
</evidence>
<organism evidence="1 2">
    <name type="scientific">Microbotryum silenes-dioicae</name>
    <dbReference type="NCBI Taxonomy" id="796604"/>
    <lineage>
        <taxon>Eukaryota</taxon>
        <taxon>Fungi</taxon>
        <taxon>Dikarya</taxon>
        <taxon>Basidiomycota</taxon>
        <taxon>Pucciniomycotina</taxon>
        <taxon>Microbotryomycetes</taxon>
        <taxon>Microbotryales</taxon>
        <taxon>Microbotryaceae</taxon>
        <taxon>Microbotryum</taxon>
    </lineage>
</organism>
<protein>
    <submittedName>
        <fullName evidence="1">BQ5605_C029g10617 protein</fullName>
    </submittedName>
</protein>
<reference evidence="1 2" key="1">
    <citation type="submission" date="2016-11" db="EMBL/GenBank/DDBJ databases">
        <authorList>
            <person name="Jaros S."/>
            <person name="Januszkiewicz K."/>
            <person name="Wedrychowicz H."/>
        </authorList>
    </citation>
    <scope>NUCLEOTIDE SEQUENCE [LARGE SCALE GENOMIC DNA]</scope>
</reference>
<dbReference type="EMBL" id="FQNC01000081">
    <property type="protein sequence ID" value="SGZ14787.1"/>
    <property type="molecule type" value="Genomic_DNA"/>
</dbReference>
<gene>
    <name evidence="1" type="primary">BQ5605_C029g10617</name>
    <name evidence="1" type="ORF">BQ5605_C029G10617</name>
</gene>